<dbReference type="EMBL" id="BMFG01000003">
    <property type="protein sequence ID" value="GGD21210.1"/>
    <property type="molecule type" value="Genomic_DNA"/>
</dbReference>
<feature type="domain" description="OmpA-like" evidence="8">
    <location>
        <begin position="347"/>
        <end position="462"/>
    </location>
</feature>
<dbReference type="PRINTS" id="PR01023">
    <property type="entry name" value="NAFLGMOTY"/>
</dbReference>
<dbReference type="PRINTS" id="PR01021">
    <property type="entry name" value="OMPADOMAIN"/>
</dbReference>
<feature type="compositionally biased region" description="Basic and acidic residues" evidence="6">
    <location>
        <begin position="314"/>
        <end position="324"/>
    </location>
</feature>
<dbReference type="Pfam" id="PF00691">
    <property type="entry name" value="OmpA"/>
    <property type="match status" value="1"/>
</dbReference>
<evidence type="ECO:0000259" key="8">
    <source>
        <dbReference type="PROSITE" id="PS51123"/>
    </source>
</evidence>
<dbReference type="CDD" id="cd07185">
    <property type="entry name" value="OmpA_C-like"/>
    <property type="match status" value="1"/>
</dbReference>
<feature type="signal peptide" evidence="7">
    <location>
        <begin position="1"/>
        <end position="21"/>
    </location>
</feature>
<dbReference type="Gene3D" id="3.30.1330.60">
    <property type="entry name" value="OmpA-like domain"/>
    <property type="match status" value="1"/>
</dbReference>
<evidence type="ECO:0000256" key="6">
    <source>
        <dbReference type="SAM" id="MobiDB-lite"/>
    </source>
</evidence>
<proteinExistence type="predicted"/>
<dbReference type="AlphaFoldDB" id="A0A916XZ58"/>
<evidence type="ECO:0000256" key="7">
    <source>
        <dbReference type="SAM" id="SignalP"/>
    </source>
</evidence>
<evidence type="ECO:0000256" key="1">
    <source>
        <dbReference type="ARBA" id="ARBA00004442"/>
    </source>
</evidence>
<dbReference type="GO" id="GO:0009279">
    <property type="term" value="C:cell outer membrane"/>
    <property type="evidence" value="ECO:0007669"/>
    <property type="project" value="UniProtKB-SubCell"/>
</dbReference>
<dbReference type="Pfam" id="PF02412">
    <property type="entry name" value="TSP_3"/>
    <property type="match status" value="3"/>
</dbReference>
<reference evidence="9" key="1">
    <citation type="journal article" date="2014" name="Int. J. Syst. Evol. Microbiol.">
        <title>Complete genome sequence of Corynebacterium casei LMG S-19264T (=DSM 44701T), isolated from a smear-ripened cheese.</title>
        <authorList>
            <consortium name="US DOE Joint Genome Institute (JGI-PGF)"/>
            <person name="Walter F."/>
            <person name="Albersmeier A."/>
            <person name="Kalinowski J."/>
            <person name="Ruckert C."/>
        </authorList>
    </citation>
    <scope>NUCLEOTIDE SEQUENCE</scope>
    <source>
        <strain evidence="9">CGMCC 1.12506</strain>
    </source>
</reference>
<dbReference type="InterPro" id="IPR036737">
    <property type="entry name" value="OmpA-like_sf"/>
</dbReference>
<comment type="subcellular location">
    <subcellularLocation>
        <location evidence="1">Cell outer membrane</location>
    </subcellularLocation>
</comment>
<dbReference type="PANTHER" id="PTHR30329">
    <property type="entry name" value="STATOR ELEMENT OF FLAGELLAR MOTOR COMPLEX"/>
    <property type="match status" value="1"/>
</dbReference>
<evidence type="ECO:0000256" key="3">
    <source>
        <dbReference type="ARBA" id="ARBA00023136"/>
    </source>
</evidence>
<keyword evidence="4" id="KW-0998">Cell outer membrane</keyword>
<evidence type="ECO:0000256" key="2">
    <source>
        <dbReference type="ARBA" id="ARBA00022729"/>
    </source>
</evidence>
<dbReference type="RefSeq" id="WP_188361399.1">
    <property type="nucleotide sequence ID" value="NZ_BMFG01000003.1"/>
</dbReference>
<name>A0A916XZ58_9FLAO</name>
<evidence type="ECO:0000313" key="9">
    <source>
        <dbReference type="EMBL" id="GGD21210.1"/>
    </source>
</evidence>
<feature type="chain" id="PRO_5036872988" evidence="7">
    <location>
        <begin position="22"/>
        <end position="462"/>
    </location>
</feature>
<dbReference type="GO" id="GO:0007155">
    <property type="term" value="P:cell adhesion"/>
    <property type="evidence" value="ECO:0007669"/>
    <property type="project" value="InterPro"/>
</dbReference>
<sequence length="462" mass="49838">MKHLNKLFIACLLFIGLGANAQDSNNPWAITIGTNAVDGARVSASESFTNQFSEFFNLRDFWSVAPFVSTVGVTKHVGGNFSFGVTGSVNKITKFVLPREKPADFTVVDPGDLMYYAVDGAINYSIGTFLNFIEPVAHVGGGYTFLGDYSAGNVNGGLGVNFWFTETIGLSLRSTYKHSFAEERLEVPTHMQHMAGLTFKFGGKDTDGDGIYDRDDECPEVFGLAEFNGCPDTDLDGIPDHKDDCPDTFGIAQFNGCPDTDGDGIMDKEDDCPEVAGLASLRGCPDTDGDGIADKDDKCPDVAGPRENNGCPWPDRDGDGVLDKDDKCPDVKGTVANNGCPEVSEEVVKQLNDFAKSILFDTGKSTIKQVSFGTLASIKNVMNEYPYARFRIEGHTDSTGSLALNERLSKERAAAVKDYLIANGVDASRLESEGFGPSRPVADNKTVAGRAQNRRTEVVVIK</sequence>
<comment type="caution">
    <text evidence="9">The sequence shown here is derived from an EMBL/GenBank/DDBJ whole genome shotgun (WGS) entry which is preliminary data.</text>
</comment>
<feature type="region of interest" description="Disordered" evidence="6">
    <location>
        <begin position="293"/>
        <end position="324"/>
    </location>
</feature>
<dbReference type="GO" id="GO:0005509">
    <property type="term" value="F:calcium ion binding"/>
    <property type="evidence" value="ECO:0007669"/>
    <property type="project" value="InterPro"/>
</dbReference>
<dbReference type="InterPro" id="IPR050330">
    <property type="entry name" value="Bact_OuterMem_StrucFunc"/>
</dbReference>
<dbReference type="PROSITE" id="PS51123">
    <property type="entry name" value="OMPA_2"/>
    <property type="match status" value="1"/>
</dbReference>
<dbReference type="InterPro" id="IPR028974">
    <property type="entry name" value="TSP_type-3_rpt"/>
</dbReference>
<gene>
    <name evidence="9" type="ORF">GCM10011343_09570</name>
</gene>
<dbReference type="InterPro" id="IPR006664">
    <property type="entry name" value="OMP_bac"/>
</dbReference>
<protein>
    <submittedName>
        <fullName evidence="9">Cell envelope biogenesis protein OmpA</fullName>
    </submittedName>
</protein>
<dbReference type="SUPFAM" id="SSF103647">
    <property type="entry name" value="TSP type-3 repeat"/>
    <property type="match status" value="2"/>
</dbReference>
<evidence type="ECO:0000256" key="5">
    <source>
        <dbReference type="PROSITE-ProRule" id="PRU00473"/>
    </source>
</evidence>
<dbReference type="PANTHER" id="PTHR30329:SF21">
    <property type="entry name" value="LIPOPROTEIN YIAD-RELATED"/>
    <property type="match status" value="1"/>
</dbReference>
<dbReference type="InterPro" id="IPR006665">
    <property type="entry name" value="OmpA-like"/>
</dbReference>
<evidence type="ECO:0000313" key="10">
    <source>
        <dbReference type="Proteomes" id="UP000625735"/>
    </source>
</evidence>
<dbReference type="Gene3D" id="4.10.1080.10">
    <property type="entry name" value="TSP type-3 repeat"/>
    <property type="match status" value="1"/>
</dbReference>
<evidence type="ECO:0000256" key="4">
    <source>
        <dbReference type="ARBA" id="ARBA00023237"/>
    </source>
</evidence>
<keyword evidence="3 5" id="KW-0472">Membrane</keyword>
<reference evidence="9" key="2">
    <citation type="submission" date="2020-09" db="EMBL/GenBank/DDBJ databases">
        <authorList>
            <person name="Sun Q."/>
            <person name="Zhou Y."/>
        </authorList>
    </citation>
    <scope>NUCLEOTIDE SEQUENCE</scope>
    <source>
        <strain evidence="9">CGMCC 1.12506</strain>
    </source>
</reference>
<accession>A0A916XZ58</accession>
<dbReference type="SUPFAM" id="SSF103088">
    <property type="entry name" value="OmpA-like"/>
    <property type="match status" value="1"/>
</dbReference>
<keyword evidence="2 7" id="KW-0732">Signal</keyword>
<keyword evidence="10" id="KW-1185">Reference proteome</keyword>
<organism evidence="9 10">
    <name type="scientific">Flavobacterium orientale</name>
    <dbReference type="NCBI Taxonomy" id="1756020"/>
    <lineage>
        <taxon>Bacteria</taxon>
        <taxon>Pseudomonadati</taxon>
        <taxon>Bacteroidota</taxon>
        <taxon>Flavobacteriia</taxon>
        <taxon>Flavobacteriales</taxon>
        <taxon>Flavobacteriaceae</taxon>
        <taxon>Flavobacterium</taxon>
    </lineage>
</organism>
<dbReference type="Proteomes" id="UP000625735">
    <property type="component" value="Unassembled WGS sequence"/>
</dbReference>
<dbReference type="InterPro" id="IPR003367">
    <property type="entry name" value="Thrombospondin_3-like_rpt"/>
</dbReference>